<proteinExistence type="predicted"/>
<protein>
    <submittedName>
        <fullName evidence="1">Uncharacterized protein</fullName>
    </submittedName>
</protein>
<gene>
    <name evidence="1" type="ORF">FA95DRAFT_1504772</name>
</gene>
<dbReference type="Proteomes" id="UP000814033">
    <property type="component" value="Unassembled WGS sequence"/>
</dbReference>
<comment type="caution">
    <text evidence="1">The sequence shown here is derived from an EMBL/GenBank/DDBJ whole genome shotgun (WGS) entry which is preliminary data.</text>
</comment>
<keyword evidence="2" id="KW-1185">Reference proteome</keyword>
<accession>A0ACB8R4T8</accession>
<evidence type="ECO:0000313" key="2">
    <source>
        <dbReference type="Proteomes" id="UP000814033"/>
    </source>
</evidence>
<organism evidence="1 2">
    <name type="scientific">Auriscalpium vulgare</name>
    <dbReference type="NCBI Taxonomy" id="40419"/>
    <lineage>
        <taxon>Eukaryota</taxon>
        <taxon>Fungi</taxon>
        <taxon>Dikarya</taxon>
        <taxon>Basidiomycota</taxon>
        <taxon>Agaricomycotina</taxon>
        <taxon>Agaricomycetes</taxon>
        <taxon>Russulales</taxon>
        <taxon>Auriscalpiaceae</taxon>
        <taxon>Auriscalpium</taxon>
    </lineage>
</organism>
<sequence length="677" mass="74340">MPTRGDRQAPKFDNLKPRELQRYFAELRHLFTRAGIEDGHDQEKKEHAARYLDVLTADQWQNQPQYAGNATFEEFVTTIIALYPGTDEERKYTMGDLDQLVAETARRGITTIGDVGEYYRGFYAISQFLIGRQRISERDRDYTFLRGFQKGLQDRIEQRLQLKYPDHDRDGPYPMDQIVEAARYVLHGTSSTPRSAGLSVPADLADLSQPVAVKAEEPAIKVEQFAALMEKAAEQIAKAYSAGRADTIGMSNAGPQPSAYTRGPPSPMMASAARFDRPRPAPGQDGARCSFCNSPEHFIRECLVLQDYIATGRVVRNEMNQVVLKSGRPVPFGPGPIQARVDKYYRTDPSGLRADVAARVAGNATETMMLALTGPIAEIEPEPIHPFASVPDATYIPVGDASRPDKGKKPVAAYTKDTPIHSEEVAKEVYVRAMGTSVTLTQSELLSLAPEVRSQLRYTITPRRIAAPVLSSRDSPVAVLHTVVAEGEEPTKDQPAVPPCGSLVLSDPMLTLMSASVKKPAPLVVAKESLALRAVLPSVDNQAHIEAILDPASQVISMSEDVCHFLGLAYDPAITLDMLSANGSIDKSLGLACNVALKLGDITLYVQIHVIRSPAYDILLGRPFDVLTGSIVRNFVDERQTITITDPNTQATVTVPTVERGSRRIVQSAGERRDFRF</sequence>
<dbReference type="EMBL" id="MU276373">
    <property type="protein sequence ID" value="KAI0039003.1"/>
    <property type="molecule type" value="Genomic_DNA"/>
</dbReference>
<reference evidence="1" key="1">
    <citation type="submission" date="2021-02" db="EMBL/GenBank/DDBJ databases">
        <authorList>
            <consortium name="DOE Joint Genome Institute"/>
            <person name="Ahrendt S."/>
            <person name="Looney B.P."/>
            <person name="Miyauchi S."/>
            <person name="Morin E."/>
            <person name="Drula E."/>
            <person name="Courty P.E."/>
            <person name="Chicoki N."/>
            <person name="Fauchery L."/>
            <person name="Kohler A."/>
            <person name="Kuo A."/>
            <person name="Labutti K."/>
            <person name="Pangilinan J."/>
            <person name="Lipzen A."/>
            <person name="Riley R."/>
            <person name="Andreopoulos W."/>
            <person name="He G."/>
            <person name="Johnson J."/>
            <person name="Barry K.W."/>
            <person name="Grigoriev I.V."/>
            <person name="Nagy L."/>
            <person name="Hibbett D."/>
            <person name="Henrissat B."/>
            <person name="Matheny P.B."/>
            <person name="Labbe J."/>
            <person name="Martin F."/>
        </authorList>
    </citation>
    <scope>NUCLEOTIDE SEQUENCE</scope>
    <source>
        <strain evidence="1">FP105234-sp</strain>
    </source>
</reference>
<evidence type="ECO:0000313" key="1">
    <source>
        <dbReference type="EMBL" id="KAI0039003.1"/>
    </source>
</evidence>
<name>A0ACB8R4T8_9AGAM</name>
<reference evidence="1" key="2">
    <citation type="journal article" date="2022" name="New Phytol.">
        <title>Evolutionary transition to the ectomycorrhizal habit in the genomes of a hyperdiverse lineage of mushroom-forming fungi.</title>
        <authorList>
            <person name="Looney B."/>
            <person name="Miyauchi S."/>
            <person name="Morin E."/>
            <person name="Drula E."/>
            <person name="Courty P.E."/>
            <person name="Kohler A."/>
            <person name="Kuo A."/>
            <person name="LaButti K."/>
            <person name="Pangilinan J."/>
            <person name="Lipzen A."/>
            <person name="Riley R."/>
            <person name="Andreopoulos W."/>
            <person name="He G."/>
            <person name="Johnson J."/>
            <person name="Nolan M."/>
            <person name="Tritt A."/>
            <person name="Barry K.W."/>
            <person name="Grigoriev I.V."/>
            <person name="Nagy L.G."/>
            <person name="Hibbett D."/>
            <person name="Henrissat B."/>
            <person name="Matheny P.B."/>
            <person name="Labbe J."/>
            <person name="Martin F.M."/>
        </authorList>
    </citation>
    <scope>NUCLEOTIDE SEQUENCE</scope>
    <source>
        <strain evidence="1">FP105234-sp</strain>
    </source>
</reference>